<proteinExistence type="predicted"/>
<organism evidence="1 2">
    <name type="scientific">Halovenus salina</name>
    <dbReference type="NCBI Taxonomy" id="1510225"/>
    <lineage>
        <taxon>Archaea</taxon>
        <taxon>Methanobacteriati</taxon>
        <taxon>Methanobacteriota</taxon>
        <taxon>Stenosarchaea group</taxon>
        <taxon>Halobacteria</taxon>
        <taxon>Halobacteriales</taxon>
        <taxon>Haloarculaceae</taxon>
        <taxon>Halovenus</taxon>
    </lineage>
</organism>
<dbReference type="Proteomes" id="UP001596445">
    <property type="component" value="Unassembled WGS sequence"/>
</dbReference>
<evidence type="ECO:0000313" key="2">
    <source>
        <dbReference type="Proteomes" id="UP001596445"/>
    </source>
</evidence>
<protein>
    <recommendedName>
        <fullName evidence="3">Ribbon-helix-helix protein, copG family</fullName>
    </recommendedName>
</protein>
<keyword evidence="2" id="KW-1185">Reference proteome</keyword>
<dbReference type="AlphaFoldDB" id="A0ABD5W1L5"/>
<reference evidence="1 2" key="1">
    <citation type="journal article" date="2019" name="Int. J. Syst. Evol. Microbiol.">
        <title>The Global Catalogue of Microorganisms (GCM) 10K type strain sequencing project: providing services to taxonomists for standard genome sequencing and annotation.</title>
        <authorList>
            <consortium name="The Broad Institute Genomics Platform"/>
            <consortium name="The Broad Institute Genome Sequencing Center for Infectious Disease"/>
            <person name="Wu L."/>
            <person name="Ma J."/>
        </authorList>
    </citation>
    <scope>NUCLEOTIDE SEQUENCE [LARGE SCALE GENOMIC DNA]</scope>
    <source>
        <strain evidence="1 2">JCM 30072</strain>
    </source>
</reference>
<evidence type="ECO:0008006" key="3">
    <source>
        <dbReference type="Google" id="ProtNLM"/>
    </source>
</evidence>
<sequence>MVPDDDDERVAVEIELSRDLLAEIDELAVLEGYETPSAVVQEALERH</sequence>
<comment type="caution">
    <text evidence="1">The sequence shown here is derived from an EMBL/GenBank/DDBJ whole genome shotgun (WGS) entry which is preliminary data.</text>
</comment>
<dbReference type="GeneID" id="76629283"/>
<accession>A0ABD5W1L5</accession>
<evidence type="ECO:0000313" key="1">
    <source>
        <dbReference type="EMBL" id="MFC7057420.1"/>
    </source>
</evidence>
<gene>
    <name evidence="1" type="ORF">ACFQQG_03590</name>
</gene>
<dbReference type="RefSeq" id="WP_267163175.1">
    <property type="nucleotide sequence ID" value="NZ_CP112972.1"/>
</dbReference>
<dbReference type="EMBL" id="JBHSZI010000001">
    <property type="protein sequence ID" value="MFC7057420.1"/>
    <property type="molecule type" value="Genomic_DNA"/>
</dbReference>
<name>A0ABD5W1L5_9EURY</name>